<dbReference type="InterPro" id="IPR007534">
    <property type="entry name" value="LuxE"/>
</dbReference>
<sequence length="365" mass="40356">MDIDKMDQEIMAQTLRFIQQETSSDADFNEQALALFKYQFTYNRPYQVYCRTKGKTPRIVKHWQDIPAVPINAFKEVTLSCTDAERASATFMTSGTTSGNKGKHYHPQLTVYNLSTLTHFKAAVMGATPSIPMGLLFPTPQALPNSSLAHYLALVSKEFGQQDTRYFINESGLLVDELIAELEVRVAANQPYALLGASFSFVHLFEALAARNQRFVLPKGSKLLDTGGYKNQSSALDTDTFYQQMTYYLGVEPSHCINMFGMTELSSQLYTQGSQTLPATITGPHWIRTRVVNPTTGEEVSEGEPGVLVQIDLANYNSVAAILTEDIGIKKDNGFLFLGRVQGAEAKGCSLALNEFMHSLTSANP</sequence>
<protein>
    <recommendedName>
        <fullName evidence="1">Acyl-protein synthetase LuxE domain-containing protein</fullName>
    </recommendedName>
</protein>
<feature type="domain" description="Acyl-protein synthetase LuxE" evidence="1">
    <location>
        <begin position="25"/>
        <end position="356"/>
    </location>
</feature>
<dbReference type="Proteomes" id="UP000664882">
    <property type="component" value="Unassembled WGS sequence"/>
</dbReference>
<name>A0ABS3NIG7_9GAMM</name>
<dbReference type="SUPFAM" id="SSF56801">
    <property type="entry name" value="Acetyl-CoA synthetase-like"/>
    <property type="match status" value="1"/>
</dbReference>
<dbReference type="Gene3D" id="3.40.50.12780">
    <property type="entry name" value="N-terminal domain of ligase-like"/>
    <property type="match status" value="1"/>
</dbReference>
<evidence type="ECO:0000313" key="2">
    <source>
        <dbReference type="EMBL" id="MBO1520373.1"/>
    </source>
</evidence>
<comment type="caution">
    <text evidence="2">The sequence shown here is derived from an EMBL/GenBank/DDBJ whole genome shotgun (WGS) entry which is preliminary data.</text>
</comment>
<proteinExistence type="predicted"/>
<accession>A0ABS3NIG7</accession>
<dbReference type="EMBL" id="JAGDFX010000015">
    <property type="protein sequence ID" value="MBO1520373.1"/>
    <property type="molecule type" value="Genomic_DNA"/>
</dbReference>
<keyword evidence="3" id="KW-1185">Reference proteome</keyword>
<dbReference type="RefSeq" id="WP_208006252.1">
    <property type="nucleotide sequence ID" value="NZ_JAGDFX010000015.1"/>
</dbReference>
<evidence type="ECO:0000259" key="1">
    <source>
        <dbReference type="Pfam" id="PF04443"/>
    </source>
</evidence>
<reference evidence="2 3" key="1">
    <citation type="submission" date="2021-03" db="EMBL/GenBank/DDBJ databases">
        <title>Oceanisphaera sp. nov., isolated from the intestine.</title>
        <authorList>
            <person name="Zhao L.-H."/>
            <person name="Shi L.-F."/>
        </authorList>
    </citation>
    <scope>NUCLEOTIDE SEQUENCE [LARGE SCALE GENOMIC DNA]</scope>
    <source>
        <strain evidence="2 3">DM8</strain>
    </source>
</reference>
<dbReference type="Pfam" id="PF04443">
    <property type="entry name" value="LuxE"/>
    <property type="match status" value="1"/>
</dbReference>
<dbReference type="InterPro" id="IPR042099">
    <property type="entry name" value="ANL_N_sf"/>
</dbReference>
<evidence type="ECO:0000313" key="3">
    <source>
        <dbReference type="Proteomes" id="UP000664882"/>
    </source>
</evidence>
<organism evidence="2 3">
    <name type="scientific">Oceanisphaera pacifica</name>
    <dbReference type="NCBI Taxonomy" id="2818389"/>
    <lineage>
        <taxon>Bacteria</taxon>
        <taxon>Pseudomonadati</taxon>
        <taxon>Pseudomonadota</taxon>
        <taxon>Gammaproteobacteria</taxon>
        <taxon>Aeromonadales</taxon>
        <taxon>Aeromonadaceae</taxon>
        <taxon>Oceanisphaera</taxon>
    </lineage>
</organism>
<gene>
    <name evidence="2" type="ORF">J3U76_12165</name>
</gene>